<gene>
    <name evidence="2" type="ORF">PPACK8108_LOCUS13626</name>
</gene>
<sequence length="715" mass="79694">MEMLVFASTNTEFGNRSLKLDKKQKSQDESTPPLSSLQLKDILKREGIKFRANASWSSLNNLYEGHILLEDQTNRKHLRYTSSSYNDFSGDKSIIILILPHQNQIHPVTHQITSGKELTTNTQSITLNNQTTKAINLRAALEETNQNPAPSSQGTSVQIWSSSNKENLLSSNGSSIVNQKGTKSQGTTVAKTNSQTKSPHVEDFKETSSNRPQIPPSPYFTQESAPTKHQSLLKGDTVRENPAEHKLCLALKASQPKRLQLQGDLISGSFLTVPTLEVSQPEEALAGEGESVSQTKSSIPVDQNVKKMAKTRSFQKTNTSVESSNPDSTFTRQLTSEEDSHSAPKALYSADHINDEALQTTVSLKTKVDFEPLYQDHLTHHPLSSREGNLLLYPHLRSVNQIAENAQGAISPNPDSTFTQDCQPAPKAIDSADHNDDKTLQTAVSLKIKDDFKPPYQDHLTHHPLSSREGNLLLSPHLRSVNQIAENNQRSSNSDPLIISAHDENFLLHQTHPQAFPLSSTETPSSVSSQRFRGAPTFVKQNLVRKRDCSKIKIDVSAGIKHQSNAWITTLAKLYKLYIAKQSVKKLRFKKRPGVEDSKIDHSLDLSVNSILPVVSSSVPQALSNFQSSPENNKKLSSLLPTKHDFPGYKWPNPFLLSIDEIKAHLRENNVSYNDEDSFATLKNLYHTMVKQKRFCFPSKKCRLETNTTLQPRLG</sequence>
<comment type="caution">
    <text evidence="2">The sequence shown here is derived from an EMBL/GenBank/DDBJ whole genome shotgun (WGS) entry which is preliminary data.</text>
</comment>
<feature type="compositionally biased region" description="Polar residues" evidence="1">
    <location>
        <begin position="219"/>
        <end position="228"/>
    </location>
</feature>
<feature type="compositionally biased region" description="Polar residues" evidence="1">
    <location>
        <begin position="176"/>
        <end position="198"/>
    </location>
</feature>
<name>A0AAV0B517_PHAPC</name>
<feature type="compositionally biased region" description="Polar residues" evidence="1">
    <location>
        <begin position="291"/>
        <end position="301"/>
    </location>
</feature>
<feature type="compositionally biased region" description="Polar residues" evidence="1">
    <location>
        <begin position="312"/>
        <end position="334"/>
    </location>
</feature>
<evidence type="ECO:0000256" key="1">
    <source>
        <dbReference type="SAM" id="MobiDB-lite"/>
    </source>
</evidence>
<dbReference type="EMBL" id="CALTRL010003389">
    <property type="protein sequence ID" value="CAH7681080.1"/>
    <property type="molecule type" value="Genomic_DNA"/>
</dbReference>
<protein>
    <submittedName>
        <fullName evidence="2">Uncharacterized protein</fullName>
    </submittedName>
</protein>
<feature type="compositionally biased region" description="Basic and acidic residues" evidence="1">
    <location>
        <begin position="199"/>
        <end position="208"/>
    </location>
</feature>
<keyword evidence="3" id="KW-1185">Reference proteome</keyword>
<dbReference type="Proteomes" id="UP001153365">
    <property type="component" value="Unassembled WGS sequence"/>
</dbReference>
<accession>A0AAV0B517</accession>
<reference evidence="2" key="1">
    <citation type="submission" date="2022-06" db="EMBL/GenBank/DDBJ databases">
        <authorList>
            <consortium name="SYNGENTA / RWTH Aachen University"/>
        </authorList>
    </citation>
    <scope>NUCLEOTIDE SEQUENCE</scope>
</reference>
<dbReference type="AlphaFoldDB" id="A0AAV0B517"/>
<evidence type="ECO:0000313" key="3">
    <source>
        <dbReference type="Proteomes" id="UP001153365"/>
    </source>
</evidence>
<proteinExistence type="predicted"/>
<feature type="region of interest" description="Disordered" evidence="1">
    <location>
        <begin position="170"/>
        <end position="228"/>
    </location>
</feature>
<feature type="region of interest" description="Disordered" evidence="1">
    <location>
        <begin position="283"/>
        <end position="343"/>
    </location>
</feature>
<organism evidence="2 3">
    <name type="scientific">Phakopsora pachyrhizi</name>
    <name type="common">Asian soybean rust disease fungus</name>
    <dbReference type="NCBI Taxonomy" id="170000"/>
    <lineage>
        <taxon>Eukaryota</taxon>
        <taxon>Fungi</taxon>
        <taxon>Dikarya</taxon>
        <taxon>Basidiomycota</taxon>
        <taxon>Pucciniomycotina</taxon>
        <taxon>Pucciniomycetes</taxon>
        <taxon>Pucciniales</taxon>
        <taxon>Phakopsoraceae</taxon>
        <taxon>Phakopsora</taxon>
    </lineage>
</organism>
<evidence type="ECO:0000313" key="2">
    <source>
        <dbReference type="EMBL" id="CAH7681080.1"/>
    </source>
</evidence>